<protein>
    <submittedName>
        <fullName evidence="2">Uncharacterized protein</fullName>
    </submittedName>
</protein>
<keyword evidence="1" id="KW-1133">Transmembrane helix</keyword>
<dbReference type="EMBL" id="CAXAJV020001292">
    <property type="protein sequence ID" value="CAL7942383.1"/>
    <property type="molecule type" value="Genomic_DNA"/>
</dbReference>
<name>A0ABP1NQQ5_XYLVO</name>
<reference evidence="2 3" key="1">
    <citation type="submission" date="2024-08" db="EMBL/GenBank/DDBJ databases">
        <authorList>
            <person name="Will J Nash"/>
            <person name="Angela Man"/>
            <person name="Seanna McTaggart"/>
            <person name="Kendall Baker"/>
            <person name="Tom Barker"/>
            <person name="Leah Catchpole"/>
            <person name="Alex Durrant"/>
            <person name="Karim Gharbi"/>
            <person name="Naomi Irish"/>
            <person name="Gemy Kaithakottil"/>
            <person name="Debby Ku"/>
            <person name="Aaliyah Providence"/>
            <person name="Felix Shaw"/>
            <person name="David Swarbreck"/>
            <person name="Chris Watkins"/>
            <person name="Ann M. McCartney"/>
            <person name="Giulio Formenti"/>
            <person name="Alice Mouton"/>
            <person name="Noel Vella"/>
            <person name="Bjorn M von Reumont"/>
            <person name="Adriana Vella"/>
            <person name="Wilfried Haerty"/>
        </authorList>
    </citation>
    <scope>NUCLEOTIDE SEQUENCE [LARGE SCALE GENOMIC DNA]</scope>
</reference>
<keyword evidence="3" id="KW-1185">Reference proteome</keyword>
<keyword evidence="1" id="KW-0812">Transmembrane</keyword>
<organism evidence="2 3">
    <name type="scientific">Xylocopa violacea</name>
    <name type="common">Violet carpenter bee</name>
    <name type="synonym">Apis violacea</name>
    <dbReference type="NCBI Taxonomy" id="135666"/>
    <lineage>
        <taxon>Eukaryota</taxon>
        <taxon>Metazoa</taxon>
        <taxon>Ecdysozoa</taxon>
        <taxon>Arthropoda</taxon>
        <taxon>Hexapoda</taxon>
        <taxon>Insecta</taxon>
        <taxon>Pterygota</taxon>
        <taxon>Neoptera</taxon>
        <taxon>Endopterygota</taxon>
        <taxon>Hymenoptera</taxon>
        <taxon>Apocrita</taxon>
        <taxon>Aculeata</taxon>
        <taxon>Apoidea</taxon>
        <taxon>Anthophila</taxon>
        <taxon>Apidae</taxon>
        <taxon>Xylocopa</taxon>
        <taxon>Xylocopa</taxon>
    </lineage>
</organism>
<gene>
    <name evidence="2" type="ORF">XYLVIOL_LOCUS5517</name>
</gene>
<dbReference type="Proteomes" id="UP001642520">
    <property type="component" value="Unassembled WGS sequence"/>
</dbReference>
<accession>A0ABP1NQQ5</accession>
<sequence>MNELHLAIATPSTISIFIWFGSYFDRIQCIDIGTKNLIPFQSKGFIYLAVTGSTTLIFKYSLKFDEFQIMQRLPTSQDVSSFQFRKGHFVEHFLCLSTESSTVIYKEIHDRFVPFQQILSSKFIVPIISNKAIILLTLRANTIVCYQYDGWRFIELNTKLFGISLFHEVILYDKRLLLMKDIYDKWTLKQLVWIKQKSYKDFQEEIRVWNFNAKSIVQRIVVDIPNLESPIKIRNGHIDQLNVHNINRHNAQQLSNISKQYKELISKFEKLKIAVNNKSYPGNLTLASLRAKNVQVKCKTKCMASRLYVKENTDLLAKLTVPKDMNDTLSIDKLSVNEIKNWKCPLLSLPIEDISVNGLINGISLSYLQENALKVTGNQEVSGKHVFASVNATNAIIPLNIATNFTRQEVTMNEMRVKKLNLATGGILLPSNGPSTTITGSIKVPKLKIKNSVNLKGKPSGNGLRRLSPIIFISDFMDLYDNFTLENVKIENLNSADLIANRTGSVKTILANAISLHDNVTASLILSSGKLRWSNITLHGPQNFVTTNSRNVTVISGRKHFPRNLEITKFTYDNLKLPRIQTKLCATLVIAREIKTSTLTASNITVKHLTSSRVFGNLGERYFADDSTVHFKPVLPGKRYYHNIIVKNVTALRPSNLNLTELKKLANLWVEPNILNASIEAIELATYNLLSPVRFQRVVPKIIKNVILEQNATVDYINNINFIDFLVNAINIEDLISLRNITFHNDFDANYTHAFHLPLHLTDGKEDLSLYKKRISGNVIVNATNLPYSFKIIQNGTPVNIIVKGSATFSLEPTIIVTNNNRLEKMFTDIWFTTNATVFYGRNLHIRNVVIKGNVTLNNSSSTLNSEIWKNISKRALSKTKLQEIMVHVSLSDVEVPTIVGSNVSTIQSSSSDFSDIFENTLVKNKDQEVKAKWTFDTLKILGSLHLVKKINNMDLKKDVMRHDSERNIVIGKKTVVIVTAKSLAGYNFDKWANNALMQTKKYSIIKGKKKFNTITFNDIKVSGTIIGSTIEDALSKSANQTIYGQKKIQGFINASELSVNGLVNDVNLTELINRQLKKHEPFQRIKTGIEMRNTLNIIGNLIVKGAYAGVETKNFYKNYSDVPSFVQRMNKFSKEIEIINTALRNRAAYINKLEIVKDVNNALNKSTIVETIHCKSTNFSPHCINKAVSNVDLQTKSDDFILLKSIEINEEEFVVLIKYNSVSINLYDVKGNAFVHLKDLHIPNIMDAFVEPKLHSLWIILRLQSQTLVLHYQPWKDLQEYILPATDVFTISRSPNDQLLLLLSDGLWNLEGLASPRNIIGTRLNEKLETFADGFDYYVRCTSENDTTLMKARYAGN</sequence>
<feature type="transmembrane region" description="Helical" evidence="1">
    <location>
        <begin position="6"/>
        <end position="24"/>
    </location>
</feature>
<feature type="transmembrane region" description="Helical" evidence="1">
    <location>
        <begin position="45"/>
        <end position="62"/>
    </location>
</feature>
<comment type="caution">
    <text evidence="2">The sequence shown here is derived from an EMBL/GenBank/DDBJ whole genome shotgun (WGS) entry which is preliminary data.</text>
</comment>
<proteinExistence type="predicted"/>
<evidence type="ECO:0000313" key="2">
    <source>
        <dbReference type="EMBL" id="CAL7942383.1"/>
    </source>
</evidence>
<keyword evidence="1" id="KW-0472">Membrane</keyword>
<evidence type="ECO:0000256" key="1">
    <source>
        <dbReference type="SAM" id="Phobius"/>
    </source>
</evidence>
<evidence type="ECO:0000313" key="3">
    <source>
        <dbReference type="Proteomes" id="UP001642520"/>
    </source>
</evidence>